<evidence type="ECO:0000313" key="3">
    <source>
        <dbReference type="Proteomes" id="UP000027265"/>
    </source>
</evidence>
<dbReference type="InterPro" id="IPR040648">
    <property type="entry name" value="HMGXB3_CxC4"/>
</dbReference>
<dbReference type="Pfam" id="PF18717">
    <property type="entry name" value="CxC4"/>
    <property type="match status" value="1"/>
</dbReference>
<dbReference type="PANTHER" id="PTHR34305:SF1">
    <property type="entry name" value="SWIM-TYPE DOMAIN-CONTAINING PROTEIN"/>
    <property type="match status" value="1"/>
</dbReference>
<evidence type="ECO:0000259" key="1">
    <source>
        <dbReference type="Pfam" id="PF18717"/>
    </source>
</evidence>
<dbReference type="EMBL" id="KL197722">
    <property type="protein sequence ID" value="KDQ56421.1"/>
    <property type="molecule type" value="Genomic_DNA"/>
</dbReference>
<dbReference type="AlphaFoldDB" id="A0A067Q1H5"/>
<sequence>MGSPNAYWNVLSSLGTIFRVDGYLWVFQDWDDKNEMLQIGIYHHMICLPCSKTEYRIACTCPCWRCCNDCIHRCVTQNYSPSINLLPILAPTPTPAAVLLHTTPFNDTHIFLCISSTGHYKSGKRSIVTLERNGQWHLAFAITAGFTSQVSDGPPLIVPEVDHEAADRENTLLPFLQGQFIPFDQTSQCCCGVTSSIVNPACKVVKLAVVYGLMMRFNVEIELVPCLSCRHAHCQLGADLGCFGLFNWNNTMIFSHELLNGFTNLYTASETPFSAFCLTVRCTYMDHDLKNSFCSDKTFVRVWFPFTHLQTLDSGMSCPTCGPSPKVVIADGISLGIHHSKMSALVCPPMQVTDASECVETISSYKACGLPAIIQGDLHTLVVKLLELTATELPSEFPDTSQLFEKYQLVANLIQLSISNGHSSPHFKAHQNLIRQIAALDIVLQLVPYDAIELLEQVAQSQTTPSWLQYLCPTFGAVIQSHNDTRTPLPIQLREITGWLVNQHMGDCNKFYKTYSKNNLTGGILVLWCTHTICLGFHYIPVAEGQNDVFSAIYTQFAVAPEVIVYDFACQLAPYCLVHEAQHFQHTHFLIDEIHAHDHTHCGQACFASNAMHFND</sequence>
<dbReference type="Proteomes" id="UP000027265">
    <property type="component" value="Unassembled WGS sequence"/>
</dbReference>
<feature type="domain" description="HMG" evidence="1">
    <location>
        <begin position="182"/>
        <end position="306"/>
    </location>
</feature>
<dbReference type="PANTHER" id="PTHR34305">
    <property type="entry name" value="EXPRESSED PROTEIN"/>
    <property type="match status" value="1"/>
</dbReference>
<proteinExistence type="predicted"/>
<dbReference type="HOGENOM" id="CLU_028049_0_0_1"/>
<keyword evidence="3" id="KW-1185">Reference proteome</keyword>
<name>A0A067Q1H5_9AGAM</name>
<accession>A0A067Q1H5</accession>
<organism evidence="2 3">
    <name type="scientific">Jaapia argillacea MUCL 33604</name>
    <dbReference type="NCBI Taxonomy" id="933084"/>
    <lineage>
        <taxon>Eukaryota</taxon>
        <taxon>Fungi</taxon>
        <taxon>Dikarya</taxon>
        <taxon>Basidiomycota</taxon>
        <taxon>Agaricomycotina</taxon>
        <taxon>Agaricomycetes</taxon>
        <taxon>Agaricomycetidae</taxon>
        <taxon>Jaapiales</taxon>
        <taxon>Jaapiaceae</taxon>
        <taxon>Jaapia</taxon>
    </lineage>
</organism>
<reference evidence="3" key="1">
    <citation type="journal article" date="2014" name="Proc. Natl. Acad. Sci. U.S.A.">
        <title>Extensive sampling of basidiomycete genomes demonstrates inadequacy of the white-rot/brown-rot paradigm for wood decay fungi.</title>
        <authorList>
            <person name="Riley R."/>
            <person name="Salamov A.A."/>
            <person name="Brown D.W."/>
            <person name="Nagy L.G."/>
            <person name="Floudas D."/>
            <person name="Held B.W."/>
            <person name="Levasseur A."/>
            <person name="Lombard V."/>
            <person name="Morin E."/>
            <person name="Otillar R."/>
            <person name="Lindquist E.A."/>
            <person name="Sun H."/>
            <person name="LaButti K.M."/>
            <person name="Schmutz J."/>
            <person name="Jabbour D."/>
            <person name="Luo H."/>
            <person name="Baker S.E."/>
            <person name="Pisabarro A.G."/>
            <person name="Walton J.D."/>
            <person name="Blanchette R.A."/>
            <person name="Henrissat B."/>
            <person name="Martin F."/>
            <person name="Cullen D."/>
            <person name="Hibbett D.S."/>
            <person name="Grigoriev I.V."/>
        </authorList>
    </citation>
    <scope>NUCLEOTIDE SEQUENCE [LARGE SCALE GENOMIC DNA]</scope>
    <source>
        <strain evidence="3">MUCL 33604</strain>
    </source>
</reference>
<protein>
    <recommendedName>
        <fullName evidence="1">HMG domain-containing protein</fullName>
    </recommendedName>
</protein>
<dbReference type="OrthoDB" id="5598737at2759"/>
<evidence type="ECO:0000313" key="2">
    <source>
        <dbReference type="EMBL" id="KDQ56421.1"/>
    </source>
</evidence>
<gene>
    <name evidence="2" type="ORF">JAAARDRAFT_132449</name>
</gene>
<dbReference type="InParanoid" id="A0A067Q1H5"/>